<keyword evidence="2" id="KW-1185">Reference proteome</keyword>
<proteinExistence type="predicted"/>
<protein>
    <submittedName>
        <fullName evidence="1 3">Uncharacterized protein</fullName>
    </submittedName>
</protein>
<dbReference type="OrthoDB" id="5845117at2759"/>
<gene>
    <name evidence="1" type="ORF">HPBE_LOCUS20987</name>
</gene>
<evidence type="ECO:0000313" key="1">
    <source>
        <dbReference type="EMBL" id="VDP22796.1"/>
    </source>
</evidence>
<name>A0A183GF37_HELPZ</name>
<organism evidence="2 3">
    <name type="scientific">Heligmosomoides polygyrus</name>
    <name type="common">Parasitic roundworm</name>
    <dbReference type="NCBI Taxonomy" id="6339"/>
    <lineage>
        <taxon>Eukaryota</taxon>
        <taxon>Metazoa</taxon>
        <taxon>Ecdysozoa</taxon>
        <taxon>Nematoda</taxon>
        <taxon>Chromadorea</taxon>
        <taxon>Rhabditida</taxon>
        <taxon>Rhabditina</taxon>
        <taxon>Rhabditomorpha</taxon>
        <taxon>Strongyloidea</taxon>
        <taxon>Heligmosomidae</taxon>
        <taxon>Heligmosomoides</taxon>
    </lineage>
</organism>
<dbReference type="Proteomes" id="UP000050761">
    <property type="component" value="Unassembled WGS sequence"/>
</dbReference>
<sequence>MHVSPILSLFQYYANRNLVGEEEVEMRRASVINHMRMLQYRAQGMMDTDGKPKRNIFGRRQQKKSTHQGLILASLGSLGVHAVEAGLGDPVSPTDEGLKMEEGEAEQHALYTIRERAETGS</sequence>
<accession>A0A3P8FVG7</accession>
<accession>A0A183GF37</accession>
<dbReference type="AlphaFoldDB" id="A0A183GF37"/>
<dbReference type="WBParaSite" id="HPBE_0002098801-mRNA-1">
    <property type="protein sequence ID" value="HPBE_0002098801-mRNA-1"/>
    <property type="gene ID" value="HPBE_0002098801"/>
</dbReference>
<reference evidence="3" key="2">
    <citation type="submission" date="2019-09" db="UniProtKB">
        <authorList>
            <consortium name="WormBaseParasite"/>
        </authorList>
    </citation>
    <scope>IDENTIFICATION</scope>
</reference>
<evidence type="ECO:0000313" key="3">
    <source>
        <dbReference type="WBParaSite" id="HPBE_0002098801-mRNA-1"/>
    </source>
</evidence>
<reference evidence="1 2" key="1">
    <citation type="submission" date="2018-11" db="EMBL/GenBank/DDBJ databases">
        <authorList>
            <consortium name="Pathogen Informatics"/>
        </authorList>
    </citation>
    <scope>NUCLEOTIDE SEQUENCE [LARGE SCALE GENOMIC DNA]</scope>
</reference>
<evidence type="ECO:0000313" key="2">
    <source>
        <dbReference type="Proteomes" id="UP000050761"/>
    </source>
</evidence>
<dbReference type="EMBL" id="UZAH01032600">
    <property type="protein sequence ID" value="VDP22796.1"/>
    <property type="molecule type" value="Genomic_DNA"/>
</dbReference>